<evidence type="ECO:0000256" key="1">
    <source>
        <dbReference type="ARBA" id="ARBA00004123"/>
    </source>
</evidence>
<keyword evidence="4" id="KW-0677">Repeat</keyword>
<accession>A0A9W9B6T7</accession>
<evidence type="ECO:0000256" key="2">
    <source>
        <dbReference type="ARBA" id="ARBA00004496"/>
    </source>
</evidence>
<reference evidence="7" key="1">
    <citation type="submission" date="2022-09" db="EMBL/GenBank/DDBJ databases">
        <title>Chromosome-level assembly of Trichoderma breve T069, a fungus used in development of biopesticide product.</title>
        <authorList>
            <person name="Lin R."/>
            <person name="Liu T."/>
        </authorList>
    </citation>
    <scope>NUCLEOTIDE SEQUENCE</scope>
    <source>
        <strain evidence="7">T069</strain>
    </source>
</reference>
<dbReference type="InterPro" id="IPR011989">
    <property type="entry name" value="ARM-like"/>
</dbReference>
<feature type="region of interest" description="Disordered" evidence="6">
    <location>
        <begin position="1031"/>
        <end position="1050"/>
    </location>
</feature>
<sequence>MARPQTSPILTQLRNAKTCPEQSAALRALKNEIVGHHQKKETWVSQGVLEPVVRTLTSARSATKANATTKDARPQSMGQRPLSDEDNVRLQALQIITSFAKGGPPFLPSVHASRALPAILACTSPNANAPQIVVAALKAVTGIANAAALASPSSPLDILALADTIFASPLHLESLCLILASTSSSYLQQTQVELAASLISRICRDERHQQALLHSGVLDMLASRLASFAVSQGHVVPGAEAQAYSDGLYEAFPKEAPHGTQIGPILGAVVAILGDSKYRAIRLINSPAILAVFPSIVFEANSLGGSKTPNQTAMDYLLPPPFSVTRSPPHSHHHSSANTPDHPESRTPSQTPGPRFVSPAALESSLDSSSEEIESPFIPWLIVQARTLSGYGRLMAATLVTSLFKAGLGRKGWRETSLGMLIVPLLIDLIAKNDKDDAESQTSFDETQHLILERTPATLARLITDSEQLQKAAYDCGAVKTLTKLLRRAYRSVSILEAAKYWSPQPDTDMEEEGPSTSQLGQAGQDPLLSHRVRLRESTLKAIGAVASGKEDYRKALVDEDFIPYVMESLNEYPKRPRQIKDRLKDKPSGEPEAQPSVSSAYGANPLSVIVAACHVIRMLSRSISILRTTLVDHSVAMPVFKFLKHPDIDVQIAATAAICNLVLEASPVRELLAENGVMKILCEHAHSENPALRLNALWALKHFVIAVSPDLKRSCLEQLEPEWLVQLIYDDGQDSAAYNTQPIQSPDDDVDEDMDSTPSDEQVRWTFAANGNMQKLDASRSTKLRQAEDKLAGIRESELNSFRRSRSDEVAVQEQGLELIRNLVGLGVGASAESPYDTTEMIDYLFSTIGQDRLFDILSSKLRAKVLHPFSRRTATPGQETRLIHPHAKIIIPVIYILVHIAASTNQHRQLVVRQTDLLKLLCQQISNRDKEVRVAVCHLIINLTGHDDEGEGGGGEAWSMRAAELKKLGFYNRMEFLKHNDRDLDMKRSNQDSSSAASQSSPACGISSGGYGRLSSTDDSISMRNNVIEISSDDSTEVESTDQDDNVSIMEVDIGDDASVIEIDVPDGVRVVGINIPDDASIMEVESQDEDSQDEDGQDEDGQDEDGQDEDGQDMRLNGGQEDDVAERRELGTAPSSNARIAEFLVVLRLPGSISSS</sequence>
<protein>
    <recommendedName>
        <fullName evidence="9">Armadillo repeat-containing protein 8</fullName>
    </recommendedName>
</protein>
<dbReference type="InterPro" id="IPR000225">
    <property type="entry name" value="Armadillo"/>
</dbReference>
<feature type="region of interest" description="Disordered" evidence="6">
    <location>
        <begin position="504"/>
        <end position="527"/>
    </location>
</feature>
<feature type="compositionally biased region" description="Acidic residues" evidence="6">
    <location>
        <begin position="1033"/>
        <end position="1047"/>
    </location>
</feature>
<dbReference type="SMART" id="SM00185">
    <property type="entry name" value="ARM"/>
    <property type="match status" value="3"/>
</dbReference>
<comment type="subcellular location">
    <subcellularLocation>
        <location evidence="2">Cytoplasm</location>
    </subcellularLocation>
    <subcellularLocation>
        <location evidence="1">Nucleus</location>
    </subcellularLocation>
</comment>
<feature type="region of interest" description="Disordered" evidence="6">
    <location>
        <begin position="737"/>
        <end position="759"/>
    </location>
</feature>
<feature type="compositionally biased region" description="Basic and acidic residues" evidence="6">
    <location>
        <begin position="577"/>
        <end position="590"/>
    </location>
</feature>
<evidence type="ECO:0000256" key="5">
    <source>
        <dbReference type="ARBA" id="ARBA00023242"/>
    </source>
</evidence>
<dbReference type="Proteomes" id="UP001140511">
    <property type="component" value="Unassembled WGS sequence"/>
</dbReference>
<evidence type="ECO:0000313" key="7">
    <source>
        <dbReference type="EMBL" id="KAJ4857633.1"/>
    </source>
</evidence>
<gene>
    <name evidence="7" type="ORF">T069G_08530</name>
</gene>
<dbReference type="GO" id="GO:0043161">
    <property type="term" value="P:proteasome-mediated ubiquitin-dependent protein catabolic process"/>
    <property type="evidence" value="ECO:0007669"/>
    <property type="project" value="TreeGrafter"/>
</dbReference>
<evidence type="ECO:0008006" key="9">
    <source>
        <dbReference type="Google" id="ProtNLM"/>
    </source>
</evidence>
<dbReference type="Gene3D" id="1.25.10.10">
    <property type="entry name" value="Leucine-rich Repeat Variant"/>
    <property type="match status" value="3"/>
</dbReference>
<dbReference type="RefSeq" id="XP_056026689.1">
    <property type="nucleotide sequence ID" value="XM_056175740.1"/>
</dbReference>
<dbReference type="AlphaFoldDB" id="A0A9W9B6T7"/>
<feature type="compositionally biased region" description="Low complexity" evidence="6">
    <location>
        <begin position="993"/>
        <end position="1003"/>
    </location>
</feature>
<feature type="region of interest" description="Disordered" evidence="6">
    <location>
        <begin position="60"/>
        <end position="83"/>
    </location>
</feature>
<dbReference type="EMBL" id="JAOPEN010000005">
    <property type="protein sequence ID" value="KAJ4857633.1"/>
    <property type="molecule type" value="Genomic_DNA"/>
</dbReference>
<dbReference type="GO" id="GO:0034657">
    <property type="term" value="C:GID complex"/>
    <property type="evidence" value="ECO:0007669"/>
    <property type="project" value="TreeGrafter"/>
</dbReference>
<comment type="caution">
    <text evidence="7">The sequence shown here is derived from an EMBL/GenBank/DDBJ whole genome shotgun (WGS) entry which is preliminary data.</text>
</comment>
<feature type="region of interest" description="Disordered" evidence="6">
    <location>
        <begin position="314"/>
        <end position="361"/>
    </location>
</feature>
<proteinExistence type="predicted"/>
<name>A0A9W9B6T7_9HYPO</name>
<evidence type="ECO:0000256" key="3">
    <source>
        <dbReference type="ARBA" id="ARBA00022490"/>
    </source>
</evidence>
<feature type="compositionally biased region" description="Acidic residues" evidence="6">
    <location>
        <begin position="1088"/>
        <end position="1114"/>
    </location>
</feature>
<keyword evidence="3" id="KW-0963">Cytoplasm</keyword>
<evidence type="ECO:0000256" key="4">
    <source>
        <dbReference type="ARBA" id="ARBA00022737"/>
    </source>
</evidence>
<feature type="region of interest" description="Disordered" evidence="6">
    <location>
        <begin position="1079"/>
        <end position="1138"/>
    </location>
</feature>
<organism evidence="7 8">
    <name type="scientific">Trichoderma breve</name>
    <dbReference type="NCBI Taxonomy" id="2034170"/>
    <lineage>
        <taxon>Eukaryota</taxon>
        <taxon>Fungi</taxon>
        <taxon>Dikarya</taxon>
        <taxon>Ascomycota</taxon>
        <taxon>Pezizomycotina</taxon>
        <taxon>Sordariomycetes</taxon>
        <taxon>Hypocreomycetidae</taxon>
        <taxon>Hypocreales</taxon>
        <taxon>Hypocreaceae</taxon>
        <taxon>Trichoderma</taxon>
    </lineage>
</organism>
<dbReference type="GO" id="GO:0005634">
    <property type="term" value="C:nucleus"/>
    <property type="evidence" value="ECO:0007669"/>
    <property type="project" value="UniProtKB-SubCell"/>
</dbReference>
<dbReference type="PANTHER" id="PTHR15651:SF7">
    <property type="entry name" value="ARMADILLO REPEAT-CONTAINING PROTEIN 8"/>
    <property type="match status" value="1"/>
</dbReference>
<feature type="region of interest" description="Disordered" evidence="6">
    <location>
        <begin position="984"/>
        <end position="1021"/>
    </location>
</feature>
<evidence type="ECO:0000256" key="6">
    <source>
        <dbReference type="SAM" id="MobiDB-lite"/>
    </source>
</evidence>
<feature type="compositionally biased region" description="Polar residues" evidence="6">
    <location>
        <begin position="60"/>
        <end position="69"/>
    </location>
</feature>
<feature type="compositionally biased region" description="Acidic residues" evidence="6">
    <location>
        <begin position="747"/>
        <end position="756"/>
    </location>
</feature>
<dbReference type="InterPro" id="IPR016024">
    <property type="entry name" value="ARM-type_fold"/>
</dbReference>
<dbReference type="PANTHER" id="PTHR15651">
    <property type="entry name" value="ARMADILLO REPEAT-CONTAINING PROTEIN 8"/>
    <property type="match status" value="1"/>
</dbReference>
<dbReference type="InterPro" id="IPR038739">
    <property type="entry name" value="ARMC8/Vid28"/>
</dbReference>
<evidence type="ECO:0000313" key="8">
    <source>
        <dbReference type="Proteomes" id="UP001140511"/>
    </source>
</evidence>
<feature type="region of interest" description="Disordered" evidence="6">
    <location>
        <begin position="577"/>
        <end position="600"/>
    </location>
</feature>
<dbReference type="GO" id="GO:0005737">
    <property type="term" value="C:cytoplasm"/>
    <property type="evidence" value="ECO:0007669"/>
    <property type="project" value="UniProtKB-SubCell"/>
</dbReference>
<keyword evidence="5" id="KW-0539">Nucleus</keyword>
<dbReference type="GeneID" id="80870428"/>
<dbReference type="SUPFAM" id="SSF48371">
    <property type="entry name" value="ARM repeat"/>
    <property type="match status" value="2"/>
</dbReference>
<keyword evidence="8" id="KW-1185">Reference proteome</keyword>